<dbReference type="Proteomes" id="UP000815677">
    <property type="component" value="Unassembled WGS sequence"/>
</dbReference>
<evidence type="ECO:0000313" key="2">
    <source>
        <dbReference type="EMBL" id="GAT46694.1"/>
    </source>
</evidence>
<organism evidence="2 3">
    <name type="scientific">Mycena chlorophos</name>
    <name type="common">Agaric fungus</name>
    <name type="synonym">Agaricus chlorophos</name>
    <dbReference type="NCBI Taxonomy" id="658473"/>
    <lineage>
        <taxon>Eukaryota</taxon>
        <taxon>Fungi</taxon>
        <taxon>Dikarya</taxon>
        <taxon>Basidiomycota</taxon>
        <taxon>Agaricomycotina</taxon>
        <taxon>Agaricomycetes</taxon>
        <taxon>Agaricomycetidae</taxon>
        <taxon>Agaricales</taxon>
        <taxon>Marasmiineae</taxon>
        <taxon>Mycenaceae</taxon>
        <taxon>Mycena</taxon>
    </lineage>
</organism>
<accession>A0ABQ0L6C4</accession>
<reference evidence="2" key="1">
    <citation type="submission" date="2014-09" db="EMBL/GenBank/DDBJ databases">
        <title>Genome sequence of the luminous mushroom Mycena chlorophos for searching fungal bioluminescence genes.</title>
        <authorList>
            <person name="Tanaka Y."/>
            <person name="Kasuga D."/>
            <person name="Oba Y."/>
            <person name="Hase S."/>
            <person name="Sato K."/>
            <person name="Oba Y."/>
            <person name="Sakakibara Y."/>
        </authorList>
    </citation>
    <scope>NUCLEOTIDE SEQUENCE</scope>
</reference>
<feature type="compositionally biased region" description="Polar residues" evidence="1">
    <location>
        <begin position="104"/>
        <end position="113"/>
    </location>
</feature>
<protein>
    <submittedName>
        <fullName evidence="2">Uncharacterized protein</fullName>
    </submittedName>
</protein>
<dbReference type="EMBL" id="DF842749">
    <property type="protein sequence ID" value="GAT46694.1"/>
    <property type="molecule type" value="Genomic_DNA"/>
</dbReference>
<proteinExistence type="predicted"/>
<sequence length="319" mass="35973">MAPPGDIMKEAIEVCFTFVLLPVLNVEQRGLYIFSPEGYGYTAYGSDNEIIDRCGHQTILFVEDGTENIVGSFVLLSSTYIFQVGGVRFNAWEQDDLDGLRTNHNNASSAMSSQKRKKKQLSGSLRTAGARLAMGGYEADGYRMYAKHDVSSAEGIEEIFAIATDNDVLEETVRSFAPDVVRELRQEYTNAALKLTGRTGMNTFYCSQYTSPMHPDEDGIWSLCCQLFKNTASPEEYGFAFAKWGFYIITEVNCIWFFHPKELHGTVLPRQSSIDNGAISRGTHTTVRARDLAKATQYETNRLTWNSRRAYWKMISQQK</sequence>
<evidence type="ECO:0000256" key="1">
    <source>
        <dbReference type="SAM" id="MobiDB-lite"/>
    </source>
</evidence>
<feature type="region of interest" description="Disordered" evidence="1">
    <location>
        <begin position="104"/>
        <end position="124"/>
    </location>
</feature>
<keyword evidence="3" id="KW-1185">Reference proteome</keyword>
<name>A0ABQ0L6C4_MYCCL</name>
<gene>
    <name evidence="2" type="ORF">MCHLO_04195</name>
</gene>
<evidence type="ECO:0000313" key="3">
    <source>
        <dbReference type="Proteomes" id="UP000815677"/>
    </source>
</evidence>